<evidence type="ECO:0000256" key="2">
    <source>
        <dbReference type="ARBA" id="ARBA00023015"/>
    </source>
</evidence>
<dbReference type="Pfam" id="PF13377">
    <property type="entry name" value="Peripla_BP_3"/>
    <property type="match status" value="1"/>
</dbReference>
<keyword evidence="2" id="KW-0805">Transcription regulation</keyword>
<dbReference type="AlphaFoldDB" id="A0A2G6K965"/>
<dbReference type="CDD" id="cd06267">
    <property type="entry name" value="PBP1_LacI_sugar_binding-like"/>
    <property type="match status" value="1"/>
</dbReference>
<keyword evidence="3" id="KW-0238">DNA-binding</keyword>
<keyword evidence="4" id="KW-0804">Transcription</keyword>
<evidence type="ECO:0000259" key="5">
    <source>
        <dbReference type="PROSITE" id="PS50932"/>
    </source>
</evidence>
<dbReference type="Proteomes" id="UP000230821">
    <property type="component" value="Unassembled WGS sequence"/>
</dbReference>
<evidence type="ECO:0000313" key="7">
    <source>
        <dbReference type="Proteomes" id="UP000230821"/>
    </source>
</evidence>
<dbReference type="SMART" id="SM00354">
    <property type="entry name" value="HTH_LACI"/>
    <property type="match status" value="1"/>
</dbReference>
<dbReference type="PANTHER" id="PTHR30146:SF148">
    <property type="entry name" value="HTH-TYPE TRANSCRIPTIONAL REPRESSOR PURR-RELATED"/>
    <property type="match status" value="1"/>
</dbReference>
<evidence type="ECO:0000256" key="1">
    <source>
        <dbReference type="ARBA" id="ARBA00022491"/>
    </source>
</evidence>
<dbReference type="PROSITE" id="PS50932">
    <property type="entry name" value="HTH_LACI_2"/>
    <property type="match status" value="1"/>
</dbReference>
<dbReference type="CDD" id="cd01392">
    <property type="entry name" value="HTH_LacI"/>
    <property type="match status" value="1"/>
</dbReference>
<dbReference type="PRINTS" id="PR00036">
    <property type="entry name" value="HTHLACI"/>
</dbReference>
<dbReference type="Gene3D" id="1.10.260.40">
    <property type="entry name" value="lambda repressor-like DNA-binding domains"/>
    <property type="match status" value="1"/>
</dbReference>
<keyword evidence="1" id="KW-0678">Repressor</keyword>
<feature type="domain" description="HTH lacI-type" evidence="5">
    <location>
        <begin position="8"/>
        <end position="53"/>
    </location>
</feature>
<organism evidence="6 7">
    <name type="scientific">candidate division KSB3 bacterium</name>
    <dbReference type="NCBI Taxonomy" id="2044937"/>
    <lineage>
        <taxon>Bacteria</taxon>
        <taxon>candidate division KSB3</taxon>
    </lineage>
</organism>
<dbReference type="InterPro" id="IPR028082">
    <property type="entry name" value="Peripla_BP_I"/>
</dbReference>
<name>A0A2G6K965_9BACT</name>
<reference evidence="6 7" key="1">
    <citation type="submission" date="2017-10" db="EMBL/GenBank/DDBJ databases">
        <title>Novel microbial diversity and functional potential in the marine mammal oral microbiome.</title>
        <authorList>
            <person name="Dudek N.K."/>
            <person name="Sun C.L."/>
            <person name="Burstein D."/>
            <person name="Kantor R.S."/>
            <person name="Aliaga Goltsman D.S."/>
            <person name="Bik E.M."/>
            <person name="Thomas B.C."/>
            <person name="Banfield J.F."/>
            <person name="Relman D.A."/>
        </authorList>
    </citation>
    <scope>NUCLEOTIDE SEQUENCE [LARGE SCALE GENOMIC DNA]</scope>
    <source>
        <strain evidence="6">DOLJORAL78_47_16</strain>
    </source>
</reference>
<dbReference type="Gene3D" id="3.40.50.2300">
    <property type="match status" value="2"/>
</dbReference>
<dbReference type="PANTHER" id="PTHR30146">
    <property type="entry name" value="LACI-RELATED TRANSCRIPTIONAL REPRESSOR"/>
    <property type="match status" value="1"/>
</dbReference>
<sequence>MEETKNKPTIEDVAKRCGVSVSTVSRVINRSTPVSTDLNLRVRKAIKELGFTPRQWKDRTIARTVVLVIPDILNPYYGEIIHGAQEEADKQGLRMVVMYISEDPALQRKHLSLLSQWMFDGLIVTGTRLSSKFLVKLHEDYRMPIVVSRSKETEAFPCVIPDMKAAIYQSTKYLISLHHERIAFLSGPPEWNSSRIRVEAITRALGEASLSMDANLHRHCLPTVEAGFQTGRNLMALPDNTRPTAILAFNDLVAVGVLRAIHSIGLRVPRDVSVIGADDLDLAAYTIPSLTTISQPTFRLGQVSMQKIVDLLQGNLTFAPEITFLECPLILRESTAPCTL</sequence>
<dbReference type="SUPFAM" id="SSF53822">
    <property type="entry name" value="Periplasmic binding protein-like I"/>
    <property type="match status" value="1"/>
</dbReference>
<gene>
    <name evidence="6" type="ORF">CSA56_18620</name>
</gene>
<dbReference type="InterPro" id="IPR010982">
    <property type="entry name" value="Lambda_DNA-bd_dom_sf"/>
</dbReference>
<dbReference type="GO" id="GO:0003700">
    <property type="term" value="F:DNA-binding transcription factor activity"/>
    <property type="evidence" value="ECO:0007669"/>
    <property type="project" value="TreeGrafter"/>
</dbReference>
<evidence type="ECO:0000313" key="6">
    <source>
        <dbReference type="EMBL" id="PIE31319.1"/>
    </source>
</evidence>
<comment type="caution">
    <text evidence="6">The sequence shown here is derived from an EMBL/GenBank/DDBJ whole genome shotgun (WGS) entry which is preliminary data.</text>
</comment>
<dbReference type="EMBL" id="PDSK01000155">
    <property type="protein sequence ID" value="PIE31319.1"/>
    <property type="molecule type" value="Genomic_DNA"/>
</dbReference>
<dbReference type="InterPro" id="IPR000843">
    <property type="entry name" value="HTH_LacI"/>
</dbReference>
<evidence type="ECO:0000256" key="3">
    <source>
        <dbReference type="ARBA" id="ARBA00023125"/>
    </source>
</evidence>
<dbReference type="InterPro" id="IPR046335">
    <property type="entry name" value="LacI/GalR-like_sensor"/>
</dbReference>
<dbReference type="Pfam" id="PF00356">
    <property type="entry name" value="LacI"/>
    <property type="match status" value="1"/>
</dbReference>
<evidence type="ECO:0000256" key="4">
    <source>
        <dbReference type="ARBA" id="ARBA00023163"/>
    </source>
</evidence>
<accession>A0A2G6K965</accession>
<proteinExistence type="predicted"/>
<dbReference type="SUPFAM" id="SSF47413">
    <property type="entry name" value="lambda repressor-like DNA-binding domains"/>
    <property type="match status" value="1"/>
</dbReference>
<protein>
    <recommendedName>
        <fullName evidence="5">HTH lacI-type domain-containing protein</fullName>
    </recommendedName>
</protein>
<dbReference type="GO" id="GO:0000976">
    <property type="term" value="F:transcription cis-regulatory region binding"/>
    <property type="evidence" value="ECO:0007669"/>
    <property type="project" value="TreeGrafter"/>
</dbReference>